<gene>
    <name evidence="9" type="ORF">Pyn_09485</name>
</gene>
<comment type="caution">
    <text evidence="9">The sequence shown here is derived from an EMBL/GenBank/DDBJ whole genome shotgun (WGS) entry which is preliminary data.</text>
</comment>
<keyword evidence="8" id="KW-0472">Membrane</keyword>
<comment type="similarity">
    <text evidence="7">Belongs to the cytochrome P450 family.</text>
</comment>
<dbReference type="PROSITE" id="PS00086">
    <property type="entry name" value="CYTOCHROME_P450"/>
    <property type="match status" value="1"/>
</dbReference>
<dbReference type="EMBL" id="PJQY01000430">
    <property type="protein sequence ID" value="PQQ11028.1"/>
    <property type="molecule type" value="Genomic_DNA"/>
</dbReference>
<dbReference type="InterPro" id="IPR036396">
    <property type="entry name" value="Cyt_P450_sf"/>
</dbReference>
<dbReference type="PANTHER" id="PTHR47947:SF38">
    <property type="entry name" value="CYTOCHROME P450 CYP82D47-LIKE"/>
    <property type="match status" value="1"/>
</dbReference>
<dbReference type="Gene3D" id="1.10.630.10">
    <property type="entry name" value="Cytochrome P450"/>
    <property type="match status" value="1"/>
</dbReference>
<dbReference type="OrthoDB" id="2789670at2759"/>
<dbReference type="AlphaFoldDB" id="A0A314Z1K0"/>
<evidence type="ECO:0000256" key="3">
    <source>
        <dbReference type="ARBA" id="ARBA00023002"/>
    </source>
</evidence>
<dbReference type="InterPro" id="IPR001128">
    <property type="entry name" value="Cyt_P450"/>
</dbReference>
<evidence type="ECO:0000256" key="8">
    <source>
        <dbReference type="SAM" id="Phobius"/>
    </source>
</evidence>
<keyword evidence="4 6" id="KW-0408">Iron</keyword>
<keyword evidence="10" id="KW-1185">Reference proteome</keyword>
<sequence length="313" mass="35376">MNGDLSEEKEARRWQKAMGEFFHLLGLFLLGDAVPWLSWLDLGGQQKAMKRTAKELDSILAEWLEEHKQKRTEGKDQDFMDVMLSAIDGAYVDGFDADTVIKATCLAMIAGGSDTTMVTLTWTLSLLLNNRQVLKKVYEELDQHVGKRRLLNESDINNLVYLPATIKEAMRLCPPGPLSVQREFREDCTVGGYQVPKGTWLLVNLWKIQTDPRVWDDPMEFKPERFLTTHKDVDVRGQQFELMPFGSGRRACPGISFALQMTLLTLASFLHSFDVTTRGNAPVDMTGSVGLTNTKLTPLDVLVKPRLSPHLYE</sequence>
<evidence type="ECO:0000256" key="1">
    <source>
        <dbReference type="ARBA" id="ARBA00022617"/>
    </source>
</evidence>
<dbReference type="GO" id="GO:0005506">
    <property type="term" value="F:iron ion binding"/>
    <property type="evidence" value="ECO:0007669"/>
    <property type="project" value="InterPro"/>
</dbReference>
<keyword evidence="1 6" id="KW-0349">Heme</keyword>
<keyword evidence="2 6" id="KW-0479">Metal-binding</keyword>
<accession>A0A314Z1K0</accession>
<keyword evidence="8" id="KW-0812">Transmembrane</keyword>
<evidence type="ECO:0000256" key="2">
    <source>
        <dbReference type="ARBA" id="ARBA00022723"/>
    </source>
</evidence>
<keyword evidence="5 7" id="KW-0503">Monooxygenase</keyword>
<evidence type="ECO:0000256" key="5">
    <source>
        <dbReference type="ARBA" id="ARBA00023033"/>
    </source>
</evidence>
<keyword evidence="3 7" id="KW-0560">Oxidoreductase</keyword>
<reference evidence="9 10" key="1">
    <citation type="submission" date="2018-02" db="EMBL/GenBank/DDBJ databases">
        <title>Draft genome of wild Prunus yedoensis var. nudiflora.</title>
        <authorList>
            <person name="Baek S."/>
            <person name="Kim J.-H."/>
            <person name="Choi K."/>
            <person name="Kim G.-B."/>
            <person name="Cho A."/>
            <person name="Jang H."/>
            <person name="Shin C.-H."/>
            <person name="Yu H.-J."/>
            <person name="Mun J.-H."/>
        </authorList>
    </citation>
    <scope>NUCLEOTIDE SEQUENCE [LARGE SCALE GENOMIC DNA]</scope>
    <source>
        <strain evidence="10">cv. Jeju island</strain>
        <tissue evidence="9">Leaf</tissue>
    </source>
</reference>
<proteinExistence type="inferred from homology"/>
<name>A0A314Z1K0_PRUYE</name>
<feature type="transmembrane region" description="Helical" evidence="8">
    <location>
        <begin position="21"/>
        <end position="40"/>
    </location>
</feature>
<dbReference type="GO" id="GO:0016705">
    <property type="term" value="F:oxidoreductase activity, acting on paired donors, with incorporation or reduction of molecular oxygen"/>
    <property type="evidence" value="ECO:0007669"/>
    <property type="project" value="InterPro"/>
</dbReference>
<evidence type="ECO:0000313" key="9">
    <source>
        <dbReference type="EMBL" id="PQQ11028.1"/>
    </source>
</evidence>
<protein>
    <submittedName>
        <fullName evidence="9">Cytochrome P450 CYP82D47-like</fullName>
    </submittedName>
</protein>
<evidence type="ECO:0000313" key="10">
    <source>
        <dbReference type="Proteomes" id="UP000250321"/>
    </source>
</evidence>
<dbReference type="GO" id="GO:0004497">
    <property type="term" value="F:monooxygenase activity"/>
    <property type="evidence" value="ECO:0007669"/>
    <property type="project" value="UniProtKB-KW"/>
</dbReference>
<dbReference type="InterPro" id="IPR050651">
    <property type="entry name" value="Plant_Cytochrome_P450_Monoox"/>
</dbReference>
<evidence type="ECO:0000256" key="7">
    <source>
        <dbReference type="RuleBase" id="RU000461"/>
    </source>
</evidence>
<dbReference type="FunFam" id="1.10.630.10:FF:000157">
    <property type="entry name" value="Uncharacterized protein"/>
    <property type="match status" value="1"/>
</dbReference>
<evidence type="ECO:0000256" key="4">
    <source>
        <dbReference type="ARBA" id="ARBA00023004"/>
    </source>
</evidence>
<dbReference type="GO" id="GO:0020037">
    <property type="term" value="F:heme binding"/>
    <property type="evidence" value="ECO:0007669"/>
    <property type="project" value="InterPro"/>
</dbReference>
<dbReference type="PRINTS" id="PR00463">
    <property type="entry name" value="EP450I"/>
</dbReference>
<comment type="cofactor">
    <cofactor evidence="6">
        <name>heme</name>
        <dbReference type="ChEBI" id="CHEBI:30413"/>
    </cofactor>
</comment>
<dbReference type="STRING" id="2094558.A0A314Z1K0"/>
<evidence type="ECO:0000256" key="6">
    <source>
        <dbReference type="PIRSR" id="PIRSR602401-1"/>
    </source>
</evidence>
<dbReference type="InterPro" id="IPR017972">
    <property type="entry name" value="Cyt_P450_CS"/>
</dbReference>
<organism evidence="9 10">
    <name type="scientific">Prunus yedoensis var. nudiflora</name>
    <dbReference type="NCBI Taxonomy" id="2094558"/>
    <lineage>
        <taxon>Eukaryota</taxon>
        <taxon>Viridiplantae</taxon>
        <taxon>Streptophyta</taxon>
        <taxon>Embryophyta</taxon>
        <taxon>Tracheophyta</taxon>
        <taxon>Spermatophyta</taxon>
        <taxon>Magnoliopsida</taxon>
        <taxon>eudicotyledons</taxon>
        <taxon>Gunneridae</taxon>
        <taxon>Pentapetalae</taxon>
        <taxon>rosids</taxon>
        <taxon>fabids</taxon>
        <taxon>Rosales</taxon>
        <taxon>Rosaceae</taxon>
        <taxon>Amygdaloideae</taxon>
        <taxon>Amygdaleae</taxon>
        <taxon>Prunus</taxon>
    </lineage>
</organism>
<dbReference type="Pfam" id="PF00067">
    <property type="entry name" value="p450"/>
    <property type="match status" value="1"/>
</dbReference>
<dbReference type="Proteomes" id="UP000250321">
    <property type="component" value="Unassembled WGS sequence"/>
</dbReference>
<dbReference type="InterPro" id="IPR002401">
    <property type="entry name" value="Cyt_P450_E_grp-I"/>
</dbReference>
<dbReference type="PANTHER" id="PTHR47947">
    <property type="entry name" value="CYTOCHROME P450 82C3-RELATED"/>
    <property type="match status" value="1"/>
</dbReference>
<dbReference type="SUPFAM" id="SSF48264">
    <property type="entry name" value="Cytochrome P450"/>
    <property type="match status" value="1"/>
</dbReference>
<keyword evidence="8" id="KW-1133">Transmembrane helix</keyword>
<dbReference type="PRINTS" id="PR00385">
    <property type="entry name" value="P450"/>
</dbReference>
<feature type="binding site" description="axial binding residue" evidence="6">
    <location>
        <position position="252"/>
    </location>
    <ligand>
        <name>heme</name>
        <dbReference type="ChEBI" id="CHEBI:30413"/>
    </ligand>
    <ligandPart>
        <name>Fe</name>
        <dbReference type="ChEBI" id="CHEBI:18248"/>
    </ligandPart>
</feature>